<dbReference type="eggNOG" id="COG0438">
    <property type="taxonomic scope" value="Bacteria"/>
</dbReference>
<comment type="caution">
    <text evidence="1">The sequence shown here is derived from an EMBL/GenBank/DDBJ whole genome shotgun (WGS) entry which is preliminary data.</text>
</comment>
<keyword evidence="1" id="KW-0808">Transferase</keyword>
<dbReference type="RefSeq" id="WP_008990733.1">
    <property type="nucleotide sequence ID" value="NZ_AMSG01000003.1"/>
</dbReference>
<evidence type="ECO:0000313" key="2">
    <source>
        <dbReference type="Proteomes" id="UP000007364"/>
    </source>
</evidence>
<reference evidence="1 2" key="1">
    <citation type="journal article" date="2012" name="J. Bacteriol.">
        <title>Genome Sequence of Galbibacter marinum Type Strain ck-I2-15.</title>
        <authorList>
            <person name="Lai Q."/>
            <person name="Li C."/>
            <person name="Shao Z."/>
        </authorList>
    </citation>
    <scope>NUCLEOTIDE SEQUENCE [LARGE SCALE GENOMIC DNA]</scope>
    <source>
        <strain evidence="2">ck-I2-15</strain>
    </source>
</reference>
<dbReference type="STRING" id="555500.I215_04300"/>
<organism evidence="1 2">
    <name type="scientific">Galbibacter marinus</name>
    <dbReference type="NCBI Taxonomy" id="555500"/>
    <lineage>
        <taxon>Bacteria</taxon>
        <taxon>Pseudomonadati</taxon>
        <taxon>Bacteroidota</taxon>
        <taxon>Flavobacteriia</taxon>
        <taxon>Flavobacteriales</taxon>
        <taxon>Flavobacteriaceae</taxon>
        <taxon>Galbibacter</taxon>
    </lineage>
</organism>
<dbReference type="SUPFAM" id="SSF53756">
    <property type="entry name" value="UDP-Glycosyltransferase/glycogen phosphorylase"/>
    <property type="match status" value="1"/>
</dbReference>
<dbReference type="EMBL" id="AMSG01000003">
    <property type="protein sequence ID" value="EKF56137.1"/>
    <property type="molecule type" value="Genomic_DNA"/>
</dbReference>
<sequence>MDKVLIITYYWPPAGGPGVQRWLNFVKFLAEFNKQVVVYIPDNPNYPFRDDSFISEIPQDITIIKKSIVEPYKWASIFSSKKTKQISKGIIATKKQSWIERVMLWIRGNFFIPDARVFWVKPSVKFLKDYTKNNGINTIITTGPPHSLHLIGLKLKKANNQLSWIADFRDPWTTIGYHSELKLSKASEYKHEKLEATVLQAADKIITTSYTTKKEFEQKTSKPIKVITNGYLDYPSQPVELTEKFSLSHIGSLLSGRNPKVLWQTLSQICNERPEFLQDLELILAGTVSDQVVDSIKAAGLEKVLHLKGYVSHQQAIALQRSSQVLLLIEIDAEKTKGIIPGKFFEYMAAKRPILALGPRGWDVARLIEQTQTGRFFKYDQGKLLRDYILEAYKEYKKNDLHVHPQGVEAFHRKELTKTLLEFIG</sequence>
<keyword evidence="2" id="KW-1185">Reference proteome</keyword>
<dbReference type="GO" id="GO:0016740">
    <property type="term" value="F:transferase activity"/>
    <property type="evidence" value="ECO:0007669"/>
    <property type="project" value="UniProtKB-KW"/>
</dbReference>
<evidence type="ECO:0000313" key="1">
    <source>
        <dbReference type="EMBL" id="EKF56137.1"/>
    </source>
</evidence>
<proteinExistence type="predicted"/>
<dbReference type="OrthoDB" id="9794575at2"/>
<dbReference type="Gene3D" id="3.40.50.2000">
    <property type="entry name" value="Glycogen Phosphorylase B"/>
    <property type="match status" value="2"/>
</dbReference>
<gene>
    <name evidence="1" type="ORF">I215_04300</name>
</gene>
<dbReference type="Proteomes" id="UP000007364">
    <property type="component" value="Unassembled WGS sequence"/>
</dbReference>
<dbReference type="PATRIC" id="fig|555500.3.peg.891"/>
<dbReference type="AlphaFoldDB" id="K2QMR3"/>
<accession>K2QMR3</accession>
<protein>
    <submittedName>
        <fullName evidence="1">Group 1 glycosyl transferase</fullName>
    </submittedName>
</protein>
<name>K2QMR3_9FLAO</name>